<dbReference type="WBParaSite" id="GPLIN_001226200">
    <property type="protein sequence ID" value="GPLIN_001226200"/>
    <property type="gene ID" value="GPLIN_001226200"/>
</dbReference>
<name>A0A183CHA6_GLOPA</name>
<feature type="signal peptide" evidence="1">
    <location>
        <begin position="1"/>
        <end position="19"/>
    </location>
</feature>
<keyword evidence="1" id="KW-0732">Signal</keyword>
<evidence type="ECO:0000313" key="3">
    <source>
        <dbReference type="WBParaSite" id="GPLIN_001226200"/>
    </source>
</evidence>
<evidence type="ECO:0000313" key="2">
    <source>
        <dbReference type="Proteomes" id="UP000050741"/>
    </source>
</evidence>
<dbReference type="Proteomes" id="UP000050741">
    <property type="component" value="Unassembled WGS sequence"/>
</dbReference>
<reference evidence="2" key="1">
    <citation type="submission" date="2014-05" db="EMBL/GenBank/DDBJ databases">
        <title>The genome and life-stage specific transcriptomes of Globodera pallida elucidate key aspects of plant parasitism by a cyst nematode.</title>
        <authorList>
            <person name="Cotton J.A."/>
            <person name="Lilley C.J."/>
            <person name="Jones L.M."/>
            <person name="Kikuchi T."/>
            <person name="Reid A.J."/>
            <person name="Thorpe P."/>
            <person name="Tsai I.J."/>
            <person name="Beasley H."/>
            <person name="Blok V."/>
            <person name="Cock P.J.A."/>
            <person name="Van den Akker S.E."/>
            <person name="Holroyd N."/>
            <person name="Hunt M."/>
            <person name="Mantelin S."/>
            <person name="Naghra H."/>
            <person name="Pain A."/>
            <person name="Palomares-Rius J.E."/>
            <person name="Zarowiecki M."/>
            <person name="Berriman M."/>
            <person name="Jones J.T."/>
            <person name="Urwin P.E."/>
        </authorList>
    </citation>
    <scope>NUCLEOTIDE SEQUENCE [LARGE SCALE GENOMIC DNA]</scope>
    <source>
        <strain evidence="2">Lindley</strain>
    </source>
</reference>
<proteinExistence type="predicted"/>
<accession>A0A183CHA6</accession>
<sequence>MPSLVFPTLCFFVSAVVLANSQMTFSDGWGKRSAVAPFALLADRHMTEPTKRQQKSKTNANFFVSPDEDTLTMSSEMEACHAGYAQRLIQLHEQMLSLFSTYQQCQTKAAIETKKSMRQS</sequence>
<evidence type="ECO:0000256" key="1">
    <source>
        <dbReference type="SAM" id="SignalP"/>
    </source>
</evidence>
<organism evidence="2 3">
    <name type="scientific">Globodera pallida</name>
    <name type="common">Potato cyst nematode worm</name>
    <name type="synonym">Heterodera pallida</name>
    <dbReference type="NCBI Taxonomy" id="36090"/>
    <lineage>
        <taxon>Eukaryota</taxon>
        <taxon>Metazoa</taxon>
        <taxon>Ecdysozoa</taxon>
        <taxon>Nematoda</taxon>
        <taxon>Chromadorea</taxon>
        <taxon>Rhabditida</taxon>
        <taxon>Tylenchina</taxon>
        <taxon>Tylenchomorpha</taxon>
        <taxon>Tylenchoidea</taxon>
        <taxon>Heteroderidae</taxon>
        <taxon>Heteroderinae</taxon>
        <taxon>Globodera</taxon>
    </lineage>
</organism>
<reference evidence="3" key="2">
    <citation type="submission" date="2016-06" db="UniProtKB">
        <authorList>
            <consortium name="WormBaseParasite"/>
        </authorList>
    </citation>
    <scope>IDENTIFICATION</scope>
</reference>
<feature type="chain" id="PRO_5008147613" evidence="1">
    <location>
        <begin position="20"/>
        <end position="120"/>
    </location>
</feature>
<protein>
    <submittedName>
        <fullName evidence="3">Adipokinetic hormone 1</fullName>
    </submittedName>
</protein>
<keyword evidence="2" id="KW-1185">Reference proteome</keyword>
<dbReference type="AlphaFoldDB" id="A0A183CHA6"/>